<dbReference type="Proteomes" id="UP000472276">
    <property type="component" value="Unassembled WGS sequence"/>
</dbReference>
<evidence type="ECO:0000259" key="13">
    <source>
        <dbReference type="PROSITE" id="PS50287"/>
    </source>
</evidence>
<feature type="disulfide bond" evidence="11">
    <location>
        <begin position="102"/>
        <end position="112"/>
    </location>
</feature>
<keyword evidence="12" id="KW-0472">Membrane</keyword>
<protein>
    <recommendedName>
        <fullName evidence="10">Soluble scavenger receptor cysteine-rich domain-containing protein SSC5D</fullName>
    </recommendedName>
</protein>
<feature type="domain" description="SRCR" evidence="13">
    <location>
        <begin position="141"/>
        <end position="242"/>
    </location>
</feature>
<feature type="disulfide bond" evidence="11">
    <location>
        <begin position="323"/>
        <end position="333"/>
    </location>
</feature>
<dbReference type="PANTHER" id="PTHR48071">
    <property type="entry name" value="SRCR DOMAIN-CONTAINING PROTEIN"/>
    <property type="match status" value="1"/>
</dbReference>
<keyword evidence="15" id="KW-1185">Reference proteome</keyword>
<dbReference type="PRINTS" id="PR00258">
    <property type="entry name" value="SPERACTRCPTR"/>
</dbReference>
<dbReference type="GO" id="GO:0005886">
    <property type="term" value="C:plasma membrane"/>
    <property type="evidence" value="ECO:0007669"/>
    <property type="project" value="TreeGrafter"/>
</dbReference>
<dbReference type="FunFam" id="3.10.250.10:FF:000006">
    <property type="entry name" value="neurotrypsin isoform X2"/>
    <property type="match status" value="3"/>
</dbReference>
<evidence type="ECO:0000256" key="8">
    <source>
        <dbReference type="ARBA" id="ARBA00058074"/>
    </source>
</evidence>
<dbReference type="PANTHER" id="PTHR48071:SF15">
    <property type="entry name" value="SRCR DOMAIN-CONTAINING PROTEIN"/>
    <property type="match status" value="1"/>
</dbReference>
<dbReference type="GO" id="GO:0005615">
    <property type="term" value="C:extracellular space"/>
    <property type="evidence" value="ECO:0007669"/>
    <property type="project" value="TreeGrafter"/>
</dbReference>
<dbReference type="GO" id="GO:0004252">
    <property type="term" value="F:serine-type endopeptidase activity"/>
    <property type="evidence" value="ECO:0007669"/>
    <property type="project" value="TreeGrafter"/>
</dbReference>
<keyword evidence="3" id="KW-0732">Signal</keyword>
<keyword evidence="12" id="KW-1133">Transmembrane helix</keyword>
<name>A0A668UC71_OREAU</name>
<evidence type="ECO:0000256" key="3">
    <source>
        <dbReference type="ARBA" id="ARBA00022729"/>
    </source>
</evidence>
<dbReference type="InterPro" id="IPR036772">
    <property type="entry name" value="SRCR-like_dom_sf"/>
</dbReference>
<evidence type="ECO:0000313" key="15">
    <source>
        <dbReference type="Proteomes" id="UP000472276"/>
    </source>
</evidence>
<evidence type="ECO:0000256" key="1">
    <source>
        <dbReference type="ARBA" id="ARBA00004613"/>
    </source>
</evidence>
<keyword evidence="5 11" id="KW-1015">Disulfide bond</keyword>
<feature type="domain" description="SRCR" evidence="13">
    <location>
        <begin position="357"/>
        <end position="458"/>
    </location>
</feature>
<dbReference type="Pfam" id="PF00530">
    <property type="entry name" value="SRCR"/>
    <property type="match status" value="4"/>
</dbReference>
<feature type="disulfide bond" evidence="11">
    <location>
        <begin position="211"/>
        <end position="221"/>
    </location>
</feature>
<evidence type="ECO:0000256" key="12">
    <source>
        <dbReference type="SAM" id="Phobius"/>
    </source>
</evidence>
<keyword evidence="4" id="KW-0677">Repeat</keyword>
<accession>A0A668UC71</accession>
<evidence type="ECO:0000256" key="4">
    <source>
        <dbReference type="ARBA" id="ARBA00022737"/>
    </source>
</evidence>
<organism evidence="14 15">
    <name type="scientific">Oreochromis aureus</name>
    <name type="common">Israeli tilapia</name>
    <name type="synonym">Chromis aureus</name>
    <dbReference type="NCBI Taxonomy" id="47969"/>
    <lineage>
        <taxon>Eukaryota</taxon>
        <taxon>Metazoa</taxon>
        <taxon>Chordata</taxon>
        <taxon>Craniata</taxon>
        <taxon>Vertebrata</taxon>
        <taxon>Euteleostomi</taxon>
        <taxon>Actinopterygii</taxon>
        <taxon>Neopterygii</taxon>
        <taxon>Teleostei</taxon>
        <taxon>Neoteleostei</taxon>
        <taxon>Acanthomorphata</taxon>
        <taxon>Ovalentaria</taxon>
        <taxon>Cichlomorphae</taxon>
        <taxon>Cichliformes</taxon>
        <taxon>Cichlidae</taxon>
        <taxon>African cichlids</taxon>
        <taxon>Pseudocrenilabrinae</taxon>
        <taxon>Oreochromini</taxon>
        <taxon>Oreochromis</taxon>
    </lineage>
</organism>
<keyword evidence="6" id="KW-0675">Receptor</keyword>
<evidence type="ECO:0000256" key="11">
    <source>
        <dbReference type="PROSITE-ProRule" id="PRU00196"/>
    </source>
</evidence>
<dbReference type="PROSITE" id="PS00420">
    <property type="entry name" value="SRCR_1"/>
    <property type="match status" value="3"/>
</dbReference>
<comment type="subcellular location">
    <subcellularLocation>
        <location evidence="1">Secreted</location>
    </subcellularLocation>
</comment>
<dbReference type="PROSITE" id="PS50287">
    <property type="entry name" value="SRCR_2"/>
    <property type="match status" value="4"/>
</dbReference>
<feature type="disulfide bond" evidence="11">
    <location>
        <begin position="58"/>
        <end position="122"/>
    </location>
</feature>
<feature type="disulfide bond" evidence="11">
    <location>
        <begin position="292"/>
        <end position="353"/>
    </location>
</feature>
<feature type="disulfide bond" evidence="11">
    <location>
        <begin position="279"/>
        <end position="343"/>
    </location>
</feature>
<dbReference type="Gene3D" id="3.10.250.10">
    <property type="entry name" value="SRCR-like domain"/>
    <property type="match status" value="4"/>
</dbReference>
<feature type="disulfide bond" evidence="11">
    <location>
        <begin position="427"/>
        <end position="437"/>
    </location>
</feature>
<feature type="disulfide bond" evidence="11">
    <location>
        <begin position="383"/>
        <end position="447"/>
    </location>
</feature>
<dbReference type="OMA" id="LEVWHAD"/>
<feature type="disulfide bond" evidence="11">
    <location>
        <begin position="71"/>
        <end position="132"/>
    </location>
</feature>
<dbReference type="GO" id="GO:0031638">
    <property type="term" value="P:zymogen activation"/>
    <property type="evidence" value="ECO:0007669"/>
    <property type="project" value="TreeGrafter"/>
</dbReference>
<gene>
    <name evidence="14" type="primary">NAGPA</name>
</gene>
<evidence type="ECO:0000313" key="14">
    <source>
        <dbReference type="Ensembl" id="ENSOABP00000035417.2"/>
    </source>
</evidence>
<evidence type="ECO:0000256" key="6">
    <source>
        <dbReference type="ARBA" id="ARBA00023170"/>
    </source>
</evidence>
<dbReference type="SUPFAM" id="SSF56487">
    <property type="entry name" value="SRCR-like"/>
    <property type="match status" value="4"/>
</dbReference>
<feature type="disulfide bond" evidence="11">
    <location>
        <begin position="167"/>
        <end position="231"/>
    </location>
</feature>
<feature type="disulfide bond" evidence="11">
    <location>
        <begin position="396"/>
        <end position="457"/>
    </location>
</feature>
<evidence type="ECO:0000256" key="7">
    <source>
        <dbReference type="ARBA" id="ARBA00023180"/>
    </source>
</evidence>
<sequence length="470" mass="51403">MLQRLLYNNITTIITYHVIYFSILLLRIEGAVRLVNRGYGSCSGRVEIFHRGQWGTVCDVSWGLEDAQVVCRELGCGRVLSASTNARFGAGRGPIWMDDVTCTGRESNLFECHHSGFGYHNCGHKEDAVVICEGKFEKGVVRLVNRAYGSCSGRVEIFHRGQWGTVCDDSWGLEDAQVVCRQLGCGRVLSASTNARFGQGRGPIWMDDVRCTGRESNLFECRHSGFGSHDCSHKEDAGHRNSNSPESPPFSTVRLVNRGYGSCSGRVEIFHRGQWGTVCDGSWGLEDAQVVCRQLGCGRVLSIPTNTLIGQGTGPIWMDDVSCTGRESKLSECRHSGFGSHNCGHNEDAGVICEGNVRLVNGGHGSCSGRVEILHSGQWGTVCDDSWGLEDAQVVCRQLGCGRVLSAPTNARFGAGRGSIWLDQVTCRGWESNLFECRHSGFGSHDCSHSEDAGVICEGKFQKNFFPDIL</sequence>
<dbReference type="AlphaFoldDB" id="A0A668UC71"/>
<evidence type="ECO:0000256" key="2">
    <source>
        <dbReference type="ARBA" id="ARBA00022525"/>
    </source>
</evidence>
<keyword evidence="7" id="KW-0325">Glycoprotein</keyword>
<evidence type="ECO:0000256" key="10">
    <source>
        <dbReference type="ARBA" id="ARBA00069168"/>
    </source>
</evidence>
<evidence type="ECO:0000256" key="9">
    <source>
        <dbReference type="ARBA" id="ARBA00064153"/>
    </source>
</evidence>
<dbReference type="Ensembl" id="ENSOABT00000036393.2">
    <property type="protein sequence ID" value="ENSOABP00000035417.2"/>
    <property type="gene ID" value="ENSOABG00000016285.2"/>
</dbReference>
<dbReference type="FunFam" id="3.10.250.10:FF:000007">
    <property type="entry name" value="Soluble scavenger receptor cysteine-rich domain-containing protein SSC5D"/>
    <property type="match status" value="1"/>
</dbReference>
<feature type="domain" description="SRCR" evidence="13">
    <location>
        <begin position="32"/>
        <end position="133"/>
    </location>
</feature>
<reference evidence="14" key="2">
    <citation type="submission" date="2025-09" db="UniProtKB">
        <authorList>
            <consortium name="Ensembl"/>
        </authorList>
    </citation>
    <scope>IDENTIFICATION</scope>
</reference>
<feature type="transmembrane region" description="Helical" evidence="12">
    <location>
        <begin position="6"/>
        <end position="26"/>
    </location>
</feature>
<keyword evidence="12" id="KW-0812">Transmembrane</keyword>
<evidence type="ECO:0000256" key="5">
    <source>
        <dbReference type="ARBA" id="ARBA00023157"/>
    </source>
</evidence>
<comment type="subunit">
    <text evidence="9">Interacts with LGALS1 and laminin.</text>
</comment>
<comment type="function">
    <text evidence="8">Binds to extracellular matrix proteins. Binds to pathogen-associated molecular patterns (PAMPs) present on the cell walls of Gram-positive and Gram-negative bacteria and fungi, behaving as a pattern recognition receptor (PRR). Induces bacterial and fungal aggregation and subsequent inhibition of PAMP-induced cytokine release. Does not possess intrinsic bactericidal activity. May play a role in the innate defense and homeostasis of certain epithelial surfaces.</text>
</comment>
<dbReference type="InterPro" id="IPR001190">
    <property type="entry name" value="SRCR"/>
</dbReference>
<comment type="caution">
    <text evidence="11">Lacks conserved residue(s) required for the propagation of feature annotation.</text>
</comment>
<proteinExistence type="predicted"/>
<feature type="domain" description="SRCR" evidence="13">
    <location>
        <begin position="253"/>
        <end position="354"/>
    </location>
</feature>
<keyword evidence="2" id="KW-0964">Secreted</keyword>
<dbReference type="SMART" id="SM00202">
    <property type="entry name" value="SR"/>
    <property type="match status" value="4"/>
</dbReference>
<reference evidence="14" key="1">
    <citation type="submission" date="2025-08" db="UniProtKB">
        <authorList>
            <consortium name="Ensembl"/>
        </authorList>
    </citation>
    <scope>IDENTIFICATION</scope>
</reference>